<dbReference type="AlphaFoldDB" id="A0A8J4B708"/>
<feature type="region of interest" description="Disordered" evidence="1">
    <location>
        <begin position="1"/>
        <end position="29"/>
    </location>
</feature>
<accession>A0A8J4B708</accession>
<organism evidence="2 3">
    <name type="scientific">Volvox africanus</name>
    <dbReference type="NCBI Taxonomy" id="51714"/>
    <lineage>
        <taxon>Eukaryota</taxon>
        <taxon>Viridiplantae</taxon>
        <taxon>Chlorophyta</taxon>
        <taxon>core chlorophytes</taxon>
        <taxon>Chlorophyceae</taxon>
        <taxon>CS clade</taxon>
        <taxon>Chlamydomonadales</taxon>
        <taxon>Volvocaceae</taxon>
        <taxon>Volvox</taxon>
    </lineage>
</organism>
<evidence type="ECO:0000256" key="1">
    <source>
        <dbReference type="SAM" id="MobiDB-lite"/>
    </source>
</evidence>
<gene>
    <name evidence="2" type="ORF">Vafri_10951</name>
</gene>
<keyword evidence="3" id="KW-1185">Reference proteome</keyword>
<evidence type="ECO:0000313" key="2">
    <source>
        <dbReference type="EMBL" id="GIL55393.1"/>
    </source>
</evidence>
<dbReference type="EMBL" id="BNCO01000021">
    <property type="protein sequence ID" value="GIL55393.1"/>
    <property type="molecule type" value="Genomic_DNA"/>
</dbReference>
<comment type="caution">
    <text evidence="2">The sequence shown here is derived from an EMBL/GenBank/DDBJ whole genome shotgun (WGS) entry which is preliminary data.</text>
</comment>
<dbReference type="Proteomes" id="UP000747399">
    <property type="component" value="Unassembled WGS sequence"/>
</dbReference>
<evidence type="ECO:0000313" key="3">
    <source>
        <dbReference type="Proteomes" id="UP000747399"/>
    </source>
</evidence>
<reference evidence="2" key="1">
    <citation type="journal article" date="2021" name="Proc. Natl. Acad. Sci. U.S.A.">
        <title>Three genomes in the algal genus Volvox reveal the fate of a haploid sex-determining region after a transition to homothallism.</title>
        <authorList>
            <person name="Yamamoto K."/>
            <person name="Hamaji T."/>
            <person name="Kawai-Toyooka H."/>
            <person name="Matsuzaki R."/>
            <person name="Takahashi F."/>
            <person name="Nishimura Y."/>
            <person name="Kawachi M."/>
            <person name="Noguchi H."/>
            <person name="Minakuchi Y."/>
            <person name="Umen J.G."/>
            <person name="Toyoda A."/>
            <person name="Nozaki H."/>
        </authorList>
    </citation>
    <scope>NUCLEOTIDE SEQUENCE</scope>
    <source>
        <strain evidence="2">NIES-3780</strain>
    </source>
</reference>
<feature type="non-terminal residue" evidence="2">
    <location>
        <position position="1"/>
    </location>
</feature>
<protein>
    <submittedName>
        <fullName evidence="2">Uncharacterized protein</fullName>
    </submittedName>
</protein>
<name>A0A8J4B708_9CHLO</name>
<sequence>LPPPLLSNPGGVTSFGPTSGSDPRVMNRCDPSPLAASFDELCAEEMPPWEPLPPETMTGDMMVVRSSRSGPMLVVATASTLAALASRPSELAIRARARGTMPSLSVRSTEGIRKLARSISVGAATPASVITSAAAAASATSRSAGSRAGNATTVWPCSTAARACATVADWSWR</sequence>
<proteinExistence type="predicted"/>